<dbReference type="InterPro" id="IPR008271">
    <property type="entry name" value="Ser/Thr_kinase_AS"/>
</dbReference>
<evidence type="ECO:0000313" key="7">
    <source>
        <dbReference type="EMBL" id="KNC98272.1"/>
    </source>
</evidence>
<gene>
    <name evidence="7" type="ORF">SPPG_06670</name>
</gene>
<dbReference type="AlphaFoldDB" id="A0A0L0HAR6"/>
<feature type="compositionally biased region" description="Basic residues" evidence="5">
    <location>
        <begin position="390"/>
        <end position="403"/>
    </location>
</feature>
<evidence type="ECO:0000256" key="5">
    <source>
        <dbReference type="SAM" id="MobiDB-lite"/>
    </source>
</evidence>
<dbReference type="OrthoDB" id="248923at2759"/>
<feature type="region of interest" description="Disordered" evidence="5">
    <location>
        <begin position="480"/>
        <end position="501"/>
    </location>
</feature>
<evidence type="ECO:0000256" key="1">
    <source>
        <dbReference type="ARBA" id="ARBA00012513"/>
    </source>
</evidence>
<dbReference type="GO" id="GO:0005524">
    <property type="term" value="F:ATP binding"/>
    <property type="evidence" value="ECO:0007669"/>
    <property type="project" value="UniProtKB-UniRule"/>
</dbReference>
<name>A0A0L0HAR6_SPIPD</name>
<keyword evidence="7" id="KW-0418">Kinase</keyword>
<feature type="compositionally biased region" description="Polar residues" evidence="5">
    <location>
        <begin position="480"/>
        <end position="497"/>
    </location>
</feature>
<accession>A0A0L0HAR6</accession>
<dbReference type="Gene3D" id="1.10.510.10">
    <property type="entry name" value="Transferase(Phosphotransferase) domain 1"/>
    <property type="match status" value="1"/>
</dbReference>
<dbReference type="RefSeq" id="XP_016606312.1">
    <property type="nucleotide sequence ID" value="XM_016754872.1"/>
</dbReference>
<dbReference type="PROSITE" id="PS00108">
    <property type="entry name" value="PROTEIN_KINASE_ST"/>
    <property type="match status" value="1"/>
</dbReference>
<feature type="compositionally biased region" description="Basic and acidic residues" evidence="5">
    <location>
        <begin position="579"/>
        <end position="588"/>
    </location>
</feature>
<dbReference type="Pfam" id="PF00069">
    <property type="entry name" value="Pkinase"/>
    <property type="match status" value="1"/>
</dbReference>
<organism evidence="7 8">
    <name type="scientific">Spizellomyces punctatus (strain DAOM BR117)</name>
    <dbReference type="NCBI Taxonomy" id="645134"/>
    <lineage>
        <taxon>Eukaryota</taxon>
        <taxon>Fungi</taxon>
        <taxon>Fungi incertae sedis</taxon>
        <taxon>Chytridiomycota</taxon>
        <taxon>Chytridiomycota incertae sedis</taxon>
        <taxon>Chytridiomycetes</taxon>
        <taxon>Spizellomycetales</taxon>
        <taxon>Spizellomycetaceae</taxon>
        <taxon>Spizellomyces</taxon>
    </lineage>
</organism>
<evidence type="ECO:0000256" key="4">
    <source>
        <dbReference type="PROSITE-ProRule" id="PRU10141"/>
    </source>
</evidence>
<dbReference type="InterPro" id="IPR017441">
    <property type="entry name" value="Protein_kinase_ATP_BS"/>
</dbReference>
<dbReference type="EMBL" id="KQ257461">
    <property type="protein sequence ID" value="KNC98272.1"/>
    <property type="molecule type" value="Genomic_DNA"/>
</dbReference>
<dbReference type="EC" id="2.7.11.1" evidence="1"/>
<feature type="domain" description="Protein kinase" evidence="6">
    <location>
        <begin position="78"/>
        <end position="331"/>
    </location>
</feature>
<dbReference type="GO" id="GO:0004674">
    <property type="term" value="F:protein serine/threonine kinase activity"/>
    <property type="evidence" value="ECO:0007669"/>
    <property type="project" value="UniProtKB-EC"/>
</dbReference>
<dbReference type="InParanoid" id="A0A0L0HAR6"/>
<dbReference type="VEuPathDB" id="FungiDB:SPPG_06670"/>
<feature type="region of interest" description="Disordered" evidence="5">
    <location>
        <begin position="576"/>
        <end position="596"/>
    </location>
</feature>
<dbReference type="PROSITE" id="PS00107">
    <property type="entry name" value="PROTEIN_KINASE_ATP"/>
    <property type="match status" value="1"/>
</dbReference>
<keyword evidence="7" id="KW-0808">Transferase</keyword>
<feature type="compositionally biased region" description="Basic and acidic residues" evidence="5">
    <location>
        <begin position="26"/>
        <end position="37"/>
    </location>
</feature>
<evidence type="ECO:0000259" key="6">
    <source>
        <dbReference type="PROSITE" id="PS50011"/>
    </source>
</evidence>
<dbReference type="PANTHER" id="PTHR48012:SF28">
    <property type="entry name" value="SERINE_THREONINE-PROTEIN KINASE PAKE-RELATED"/>
    <property type="match status" value="1"/>
</dbReference>
<dbReference type="GO" id="GO:0005737">
    <property type="term" value="C:cytoplasm"/>
    <property type="evidence" value="ECO:0007669"/>
    <property type="project" value="TreeGrafter"/>
</dbReference>
<sequence length="707" mass="77366">MRHDARNVTSRDGSPNWFHKITGLMAHDDENPKDKGSGESSTRAQLSRGISGPSNFVKKVHVDADFNWFGEGDPKEMFTLQEKLGEGAFGAVYKAKLTQSGFVLAIKQVQADRDNEKEAIKKEIDLLRQCRHRNVLQYYGCVPVGDAMWILTDYCGAGSVSDCMELAESTLSEKQTAIVLTAALEGLAFLHDMGIVHRDVKCANILLSEEGEVKIADFGVSERLTQTVGARRTVVGTPYWMSPEVITGNGYGTEADIWSLGITAIEMTDGVPPHHNLHPMRAMFKIPFLPPPTVQNPSRFSPTFIDFLSKCLTKDPQARPSAKDLLTHPFVAPYVGKTGAEAKELRKPIVEKVKEAIEIKTNKAKAKIEGAGVSGAATTGGKTTVVKNDKKTKAKSKKGKKKKVMDMTADEDGAVPATIVRKTTNFAETEEDQVVGTFVQKHGDDDGDNSVVLGTMVLADGNDGHADDAMKMILKSVAESTDSAEGSTEMLSTSPTEAGQPLGDQFKTFRRMLSGNFKEEVISADSGFSSTEAQVPVTPTVDAQLETQTGTVLHVATAATTPGFLLPAIEASVEDSLDELSKDPETKLSRRPRKPLPAPPSWSFLGRIRRRVRRTIHPIGFAIAAVYTDIKMAIATASSEAMQERDDSFGRAMMIAMALSRYALARTWENVKIWGRWAIREFWREPIVHSVYIGIILYLCVKKIEST</sequence>
<dbReference type="InterPro" id="IPR000719">
    <property type="entry name" value="Prot_kinase_dom"/>
</dbReference>
<evidence type="ECO:0000256" key="2">
    <source>
        <dbReference type="ARBA" id="ARBA00022741"/>
    </source>
</evidence>
<dbReference type="OMA" id="ALECCHA"/>
<feature type="binding site" evidence="4">
    <location>
        <position position="107"/>
    </location>
    <ligand>
        <name>ATP</name>
        <dbReference type="ChEBI" id="CHEBI:30616"/>
    </ligand>
</feature>
<feature type="region of interest" description="Disordered" evidence="5">
    <location>
        <begin position="26"/>
        <end position="50"/>
    </location>
</feature>
<dbReference type="STRING" id="645134.A0A0L0HAR6"/>
<dbReference type="FunFam" id="1.10.510.10:FF:001091">
    <property type="entry name" value="STE family protein kinase"/>
    <property type="match status" value="1"/>
</dbReference>
<keyword evidence="3 4" id="KW-0067">ATP-binding</keyword>
<dbReference type="PANTHER" id="PTHR48012">
    <property type="entry name" value="STERILE20-LIKE KINASE, ISOFORM B-RELATED"/>
    <property type="match status" value="1"/>
</dbReference>
<reference evidence="7 8" key="1">
    <citation type="submission" date="2009-08" db="EMBL/GenBank/DDBJ databases">
        <title>The Genome Sequence of Spizellomyces punctatus strain DAOM BR117.</title>
        <authorList>
            <consortium name="The Broad Institute Genome Sequencing Platform"/>
            <person name="Russ C."/>
            <person name="Cuomo C."/>
            <person name="Shea T."/>
            <person name="Young S.K."/>
            <person name="Zeng Q."/>
            <person name="Koehrsen M."/>
            <person name="Haas B."/>
            <person name="Borodovsky M."/>
            <person name="Guigo R."/>
            <person name="Alvarado L."/>
            <person name="Berlin A."/>
            <person name="Bochicchio J."/>
            <person name="Borenstein D."/>
            <person name="Chapman S."/>
            <person name="Chen Z."/>
            <person name="Engels R."/>
            <person name="Freedman E."/>
            <person name="Gellesch M."/>
            <person name="Goldberg J."/>
            <person name="Griggs A."/>
            <person name="Gujja S."/>
            <person name="Heiman D."/>
            <person name="Hepburn T."/>
            <person name="Howarth C."/>
            <person name="Jen D."/>
            <person name="Larson L."/>
            <person name="Lewis B."/>
            <person name="Mehta T."/>
            <person name="Park D."/>
            <person name="Pearson M."/>
            <person name="Roberts A."/>
            <person name="Saif S."/>
            <person name="Shenoy N."/>
            <person name="Sisk P."/>
            <person name="Stolte C."/>
            <person name="Sykes S."/>
            <person name="Thomson T."/>
            <person name="Walk T."/>
            <person name="White J."/>
            <person name="Yandava C."/>
            <person name="Burger G."/>
            <person name="Gray M.W."/>
            <person name="Holland P.W.H."/>
            <person name="King N."/>
            <person name="Lang F.B.F."/>
            <person name="Roger A.J."/>
            <person name="Ruiz-Trillo I."/>
            <person name="Lander E."/>
            <person name="Nusbaum C."/>
        </authorList>
    </citation>
    <scope>NUCLEOTIDE SEQUENCE [LARGE SCALE GENOMIC DNA]</scope>
    <source>
        <strain evidence="7 8">DAOM BR117</strain>
    </source>
</reference>
<proteinExistence type="predicted"/>
<keyword evidence="2 4" id="KW-0547">Nucleotide-binding</keyword>
<dbReference type="eggNOG" id="KOG0574">
    <property type="taxonomic scope" value="Eukaryota"/>
</dbReference>
<dbReference type="InterPro" id="IPR050629">
    <property type="entry name" value="STE20/SPS1-PAK"/>
</dbReference>
<dbReference type="InterPro" id="IPR011009">
    <property type="entry name" value="Kinase-like_dom_sf"/>
</dbReference>
<evidence type="ECO:0000256" key="3">
    <source>
        <dbReference type="ARBA" id="ARBA00022840"/>
    </source>
</evidence>
<keyword evidence="8" id="KW-1185">Reference proteome</keyword>
<protein>
    <recommendedName>
        <fullName evidence="1">non-specific serine/threonine protein kinase</fullName>
        <ecNumber evidence="1">2.7.11.1</ecNumber>
    </recommendedName>
</protein>
<dbReference type="GeneID" id="27689960"/>
<dbReference type="SMART" id="SM00220">
    <property type="entry name" value="S_TKc"/>
    <property type="match status" value="1"/>
</dbReference>
<dbReference type="Proteomes" id="UP000053201">
    <property type="component" value="Unassembled WGS sequence"/>
</dbReference>
<evidence type="ECO:0000313" key="8">
    <source>
        <dbReference type="Proteomes" id="UP000053201"/>
    </source>
</evidence>
<dbReference type="SUPFAM" id="SSF56112">
    <property type="entry name" value="Protein kinase-like (PK-like)"/>
    <property type="match status" value="1"/>
</dbReference>
<feature type="region of interest" description="Disordered" evidence="5">
    <location>
        <begin position="388"/>
        <end position="407"/>
    </location>
</feature>
<dbReference type="PROSITE" id="PS50011">
    <property type="entry name" value="PROTEIN_KINASE_DOM"/>
    <property type="match status" value="1"/>
</dbReference>